<dbReference type="InterPro" id="IPR013149">
    <property type="entry name" value="ADH-like_C"/>
</dbReference>
<evidence type="ECO:0000259" key="4">
    <source>
        <dbReference type="SMART" id="SM00829"/>
    </source>
</evidence>
<evidence type="ECO:0000313" key="5">
    <source>
        <dbReference type="EMBL" id="NYI92370.1"/>
    </source>
</evidence>
<dbReference type="CDD" id="cd05276">
    <property type="entry name" value="p53_inducible_oxidoreductase"/>
    <property type="match status" value="1"/>
</dbReference>
<accession>A0A853BBI0</accession>
<comment type="caution">
    <text evidence="5">The sequence shown here is derived from an EMBL/GenBank/DDBJ whole genome shotgun (WGS) entry which is preliminary data.</text>
</comment>
<dbReference type="InterPro" id="IPR013154">
    <property type="entry name" value="ADH-like_N"/>
</dbReference>
<dbReference type="SUPFAM" id="SSF51735">
    <property type="entry name" value="NAD(P)-binding Rossmann-fold domains"/>
    <property type="match status" value="1"/>
</dbReference>
<dbReference type="InterPro" id="IPR011032">
    <property type="entry name" value="GroES-like_sf"/>
</dbReference>
<dbReference type="InterPro" id="IPR036291">
    <property type="entry name" value="NAD(P)-bd_dom_sf"/>
</dbReference>
<dbReference type="Gene3D" id="3.90.180.10">
    <property type="entry name" value="Medium-chain alcohol dehydrogenases, catalytic domain"/>
    <property type="match status" value="1"/>
</dbReference>
<name>A0A853BBI0_9PSEU</name>
<dbReference type="SUPFAM" id="SSF50129">
    <property type="entry name" value="GroES-like"/>
    <property type="match status" value="1"/>
</dbReference>
<feature type="domain" description="Enoyl reductase (ER)" evidence="4">
    <location>
        <begin position="1"/>
        <end position="294"/>
    </location>
</feature>
<dbReference type="PANTHER" id="PTHR48106">
    <property type="entry name" value="QUINONE OXIDOREDUCTASE PIG3-RELATED"/>
    <property type="match status" value="1"/>
</dbReference>
<evidence type="ECO:0000256" key="2">
    <source>
        <dbReference type="ARBA" id="ARBA00023002"/>
    </source>
</evidence>
<dbReference type="AlphaFoldDB" id="A0A853BBI0"/>
<dbReference type="Pfam" id="PF00107">
    <property type="entry name" value="ADH_zinc_N"/>
    <property type="match status" value="1"/>
</dbReference>
<keyword evidence="2" id="KW-0560">Oxidoreductase</keyword>
<dbReference type="GO" id="GO:0070402">
    <property type="term" value="F:NADPH binding"/>
    <property type="evidence" value="ECO:0007669"/>
    <property type="project" value="TreeGrafter"/>
</dbReference>
<evidence type="ECO:0000256" key="3">
    <source>
        <dbReference type="SAM" id="MobiDB-lite"/>
    </source>
</evidence>
<keyword evidence="6" id="KW-1185">Reference proteome</keyword>
<dbReference type="Gene3D" id="3.40.50.720">
    <property type="entry name" value="NAD(P)-binding Rossmann-like Domain"/>
    <property type="match status" value="1"/>
</dbReference>
<sequence>MIVTVAASAVNRADLSQRQGRYPVPPGTVDILGLECSGTISSVGGEVTGWRIGDPVCALLTGGGYAQQVAVPADQLLPIPPGVSLLDAAALPEAACTVYSNLVHDAGLDTGDTVLVHGGGSGIGTMAIQVITAMGAQAVVTCGSDERARRCLELGATAAINYRTTDFTDAVLDLTDGRGADIALDCVGGPYLNRNIDALAVDGTLLVIGLQGGNRTGIDLEPVMRRRLTIRGSTLRARPRHDKAHIVAGTEAHLWPLIAAGKIQPLIDSVVPMPHAARAHRRMEAGRQFGKILLAAPTDDKHRDREDEKTEAHHAAVREFIPGDRGERDDA</sequence>
<keyword evidence="1" id="KW-0521">NADP</keyword>
<dbReference type="SMART" id="SM00829">
    <property type="entry name" value="PKS_ER"/>
    <property type="match status" value="1"/>
</dbReference>
<dbReference type="Pfam" id="PF08240">
    <property type="entry name" value="ADH_N"/>
    <property type="match status" value="1"/>
</dbReference>
<dbReference type="PANTHER" id="PTHR48106:SF8">
    <property type="entry name" value="OS02G0805600 PROTEIN"/>
    <property type="match status" value="1"/>
</dbReference>
<evidence type="ECO:0000313" key="6">
    <source>
        <dbReference type="Proteomes" id="UP000549616"/>
    </source>
</evidence>
<dbReference type="NCBIfam" id="TIGR02824">
    <property type="entry name" value="quinone_pig3"/>
    <property type="match status" value="1"/>
</dbReference>
<dbReference type="EMBL" id="JACCFK010000002">
    <property type="protein sequence ID" value="NYI92370.1"/>
    <property type="molecule type" value="Genomic_DNA"/>
</dbReference>
<organism evidence="5 6">
    <name type="scientific">Amycolatopsis endophytica</name>
    <dbReference type="NCBI Taxonomy" id="860233"/>
    <lineage>
        <taxon>Bacteria</taxon>
        <taxon>Bacillati</taxon>
        <taxon>Actinomycetota</taxon>
        <taxon>Actinomycetes</taxon>
        <taxon>Pseudonocardiales</taxon>
        <taxon>Pseudonocardiaceae</taxon>
        <taxon>Amycolatopsis</taxon>
    </lineage>
</organism>
<proteinExistence type="predicted"/>
<dbReference type="InterPro" id="IPR020843">
    <property type="entry name" value="ER"/>
</dbReference>
<reference evidence="5 6" key="1">
    <citation type="submission" date="2020-07" db="EMBL/GenBank/DDBJ databases">
        <title>Sequencing the genomes of 1000 actinobacteria strains.</title>
        <authorList>
            <person name="Klenk H.-P."/>
        </authorList>
    </citation>
    <scope>NUCLEOTIDE SEQUENCE [LARGE SCALE GENOMIC DNA]</scope>
    <source>
        <strain evidence="5 6">DSM 104006</strain>
    </source>
</reference>
<dbReference type="GO" id="GO:0016651">
    <property type="term" value="F:oxidoreductase activity, acting on NAD(P)H"/>
    <property type="evidence" value="ECO:0007669"/>
    <property type="project" value="TreeGrafter"/>
</dbReference>
<feature type="region of interest" description="Disordered" evidence="3">
    <location>
        <begin position="298"/>
        <end position="331"/>
    </location>
</feature>
<dbReference type="InterPro" id="IPR014189">
    <property type="entry name" value="Quinone_OxRdtase_PIG3"/>
</dbReference>
<dbReference type="Proteomes" id="UP000549616">
    <property type="component" value="Unassembled WGS sequence"/>
</dbReference>
<evidence type="ECO:0000256" key="1">
    <source>
        <dbReference type="ARBA" id="ARBA00022857"/>
    </source>
</evidence>
<gene>
    <name evidence="5" type="ORF">HNR02_005745</name>
</gene>
<protein>
    <submittedName>
        <fullName evidence="5">Putative PIG3 family NAD(P)H quinone oxidoreductase</fullName>
    </submittedName>
</protein>